<reference evidence="3" key="1">
    <citation type="submission" date="2021-01" db="EMBL/GenBank/DDBJ databases">
        <authorList>
            <person name="Li R."/>
            <person name="Bekaert M."/>
        </authorList>
    </citation>
    <scope>NUCLEOTIDE SEQUENCE</scope>
    <source>
        <strain evidence="3">Farmed</strain>
    </source>
</reference>
<dbReference type="PANTHER" id="PTHR13281">
    <property type="entry name" value="TRANSMEMBRANE PROTEIN 70, MITOCHONDRIAL"/>
    <property type="match status" value="1"/>
</dbReference>
<organism evidence="3 4">
    <name type="scientific">Acanthosepion pharaonis</name>
    <name type="common">Pharaoh cuttlefish</name>
    <name type="synonym">Sepia pharaonis</name>
    <dbReference type="NCBI Taxonomy" id="158019"/>
    <lineage>
        <taxon>Eukaryota</taxon>
        <taxon>Metazoa</taxon>
        <taxon>Spiralia</taxon>
        <taxon>Lophotrochozoa</taxon>
        <taxon>Mollusca</taxon>
        <taxon>Cephalopoda</taxon>
        <taxon>Coleoidea</taxon>
        <taxon>Decapodiformes</taxon>
        <taxon>Sepiida</taxon>
        <taxon>Sepiina</taxon>
        <taxon>Sepiidae</taxon>
        <taxon>Acanthosepion</taxon>
    </lineage>
</organism>
<sequence length="295" mass="33549">MGRGGRGWAVMSCDISIKLLKSANTRQIELFEDTKWTEDDHELSEGRVTPSCSISQIPKGLFSGFWPRWTVLARNITKKHVPRKFFYKASLVTTSPLQQIKISSLICCRGQRGMCTRIQVDQFTQLPLEDPQKGQLIYSGPLTRTIRAVKILSLSTSTLGLCMQPVILMRSAEASLFLKIAFSSFFSFFIFITPLLIHMISKKYVTGAYFEPNSKTFTASKYSFFCRSLEMKFTAEDVKVPDVAGPFTSLIVKDTALFMDPKFFLDKNAYIHLMGFDKPLDWELPRPNDKESSKK</sequence>
<dbReference type="PANTHER" id="PTHR13281:SF0">
    <property type="entry name" value="TRANSMEMBRANE PROTEIN 70, MITOCHONDRIAL"/>
    <property type="match status" value="1"/>
</dbReference>
<keyword evidence="4" id="KW-1185">Reference proteome</keyword>
<feature type="transmembrane region" description="Helical" evidence="2">
    <location>
        <begin position="151"/>
        <end position="170"/>
    </location>
</feature>
<dbReference type="InterPro" id="IPR009724">
    <property type="entry name" value="TMEM70"/>
</dbReference>
<keyword evidence="2" id="KW-1133">Transmembrane helix</keyword>
<comment type="caution">
    <text evidence="3">The sequence shown here is derived from an EMBL/GenBank/DDBJ whole genome shotgun (WGS) entry which is preliminary data.</text>
</comment>
<dbReference type="OrthoDB" id="156886at2759"/>
<accession>A0A812D0R8</accession>
<feature type="transmembrane region" description="Helical" evidence="2">
    <location>
        <begin position="176"/>
        <end position="197"/>
    </location>
</feature>
<name>A0A812D0R8_ACAPH</name>
<dbReference type="Proteomes" id="UP000597762">
    <property type="component" value="Unassembled WGS sequence"/>
</dbReference>
<gene>
    <name evidence="3" type="ORF">SPHA_43715</name>
</gene>
<protein>
    <submittedName>
        <fullName evidence="3">TMEM70</fullName>
    </submittedName>
</protein>
<evidence type="ECO:0000256" key="2">
    <source>
        <dbReference type="SAM" id="Phobius"/>
    </source>
</evidence>
<keyword evidence="2" id="KW-0472">Membrane</keyword>
<dbReference type="Pfam" id="PF06979">
    <property type="entry name" value="TMEM70"/>
    <property type="match status" value="1"/>
</dbReference>
<dbReference type="AlphaFoldDB" id="A0A812D0R8"/>
<dbReference type="InterPro" id="IPR045325">
    <property type="entry name" value="TMEM70/TMEM186/TMEM223"/>
</dbReference>
<evidence type="ECO:0000256" key="1">
    <source>
        <dbReference type="ARBA" id="ARBA00005280"/>
    </source>
</evidence>
<proteinExistence type="inferred from homology"/>
<comment type="similarity">
    <text evidence="1">Belongs to the TMEM70 family.</text>
</comment>
<dbReference type="GO" id="GO:0033615">
    <property type="term" value="P:mitochondrial proton-transporting ATP synthase complex assembly"/>
    <property type="evidence" value="ECO:0007669"/>
    <property type="project" value="TreeGrafter"/>
</dbReference>
<evidence type="ECO:0000313" key="3">
    <source>
        <dbReference type="EMBL" id="CAE1282917.1"/>
    </source>
</evidence>
<dbReference type="GO" id="GO:0031966">
    <property type="term" value="C:mitochondrial membrane"/>
    <property type="evidence" value="ECO:0007669"/>
    <property type="project" value="TreeGrafter"/>
</dbReference>
<dbReference type="EMBL" id="CAHIKZ030002212">
    <property type="protein sequence ID" value="CAE1282917.1"/>
    <property type="molecule type" value="Genomic_DNA"/>
</dbReference>
<evidence type="ECO:0000313" key="4">
    <source>
        <dbReference type="Proteomes" id="UP000597762"/>
    </source>
</evidence>
<keyword evidence="2" id="KW-0812">Transmembrane</keyword>